<name>A0A1X7VCM7_AMPQE</name>
<keyword evidence="4" id="KW-0762">Sugar transport</keyword>
<dbReference type="OrthoDB" id="6612291at2759"/>
<evidence type="ECO:0000256" key="3">
    <source>
        <dbReference type="ARBA" id="ARBA00022475"/>
    </source>
</evidence>
<dbReference type="InterPro" id="IPR005828">
    <property type="entry name" value="MFS_sugar_transport-like"/>
</dbReference>
<dbReference type="EnsemblMetazoa" id="XM_003384807.3">
    <property type="protein sequence ID" value="XP_003384855.1"/>
    <property type="gene ID" value="LOC100636991"/>
</dbReference>
<dbReference type="SUPFAM" id="SSF103473">
    <property type="entry name" value="MFS general substrate transporter"/>
    <property type="match status" value="1"/>
</dbReference>
<evidence type="ECO:0000256" key="1">
    <source>
        <dbReference type="ARBA" id="ARBA00004651"/>
    </source>
</evidence>
<dbReference type="GO" id="GO:0005886">
    <property type="term" value="C:plasma membrane"/>
    <property type="evidence" value="ECO:0007669"/>
    <property type="project" value="UniProtKB-SubCell"/>
</dbReference>
<feature type="transmembrane region" description="Helical" evidence="8">
    <location>
        <begin position="430"/>
        <end position="452"/>
    </location>
</feature>
<feature type="transmembrane region" description="Helical" evidence="8">
    <location>
        <begin position="360"/>
        <end position="382"/>
    </location>
</feature>
<dbReference type="STRING" id="400682.A0A1X7VCM7"/>
<dbReference type="KEGG" id="aqu:100636991"/>
<keyword evidence="5 8" id="KW-0812">Transmembrane</keyword>
<dbReference type="PROSITE" id="PS50850">
    <property type="entry name" value="MFS"/>
    <property type="match status" value="1"/>
</dbReference>
<keyword evidence="11" id="KW-1185">Reference proteome</keyword>
<dbReference type="InterPro" id="IPR036259">
    <property type="entry name" value="MFS_trans_sf"/>
</dbReference>
<dbReference type="PROSITE" id="PS00217">
    <property type="entry name" value="SUGAR_TRANSPORT_2"/>
    <property type="match status" value="1"/>
</dbReference>
<evidence type="ECO:0000313" key="10">
    <source>
        <dbReference type="EnsemblMetazoa" id="Aqu2.1.37781_001"/>
    </source>
</evidence>
<evidence type="ECO:0000256" key="6">
    <source>
        <dbReference type="ARBA" id="ARBA00022989"/>
    </source>
</evidence>
<evidence type="ECO:0000256" key="5">
    <source>
        <dbReference type="ARBA" id="ARBA00022692"/>
    </source>
</evidence>
<dbReference type="InterPro" id="IPR020846">
    <property type="entry name" value="MFS_dom"/>
</dbReference>
<evidence type="ECO:0000256" key="7">
    <source>
        <dbReference type="ARBA" id="ARBA00023136"/>
    </source>
</evidence>
<evidence type="ECO:0000259" key="9">
    <source>
        <dbReference type="PROSITE" id="PS50850"/>
    </source>
</evidence>
<protein>
    <recommendedName>
        <fullName evidence="9">Major facilitator superfamily (MFS) profile domain-containing protein</fullName>
    </recommendedName>
</protein>
<dbReference type="PROSITE" id="PS00216">
    <property type="entry name" value="SUGAR_TRANSPORT_1"/>
    <property type="match status" value="2"/>
</dbReference>
<comment type="subcellular location">
    <subcellularLocation>
        <location evidence="1">Cell membrane</location>
        <topology evidence="1">Multi-pass membrane protein</topology>
    </subcellularLocation>
</comment>
<gene>
    <name evidence="10" type="primary">100636991</name>
</gene>
<dbReference type="AlphaFoldDB" id="A0A1X7VCM7"/>
<feature type="transmembrane region" description="Helical" evidence="8">
    <location>
        <begin position="42"/>
        <end position="70"/>
    </location>
</feature>
<dbReference type="Pfam" id="PF00083">
    <property type="entry name" value="Sugar_tr"/>
    <property type="match status" value="1"/>
</dbReference>
<keyword evidence="6 8" id="KW-1133">Transmembrane helix</keyword>
<feature type="transmembrane region" description="Helical" evidence="8">
    <location>
        <begin position="330"/>
        <end position="353"/>
    </location>
</feature>
<reference evidence="10" key="2">
    <citation type="submission" date="2017-05" db="UniProtKB">
        <authorList>
            <consortium name="EnsemblMetazoa"/>
        </authorList>
    </citation>
    <scope>IDENTIFICATION</scope>
</reference>
<dbReference type="FunFam" id="1.20.1250.20:FF:000218">
    <property type="entry name" value="facilitated trehalose transporter Tret1"/>
    <property type="match status" value="1"/>
</dbReference>
<proteinExistence type="predicted"/>
<feature type="transmembrane region" description="Helical" evidence="8">
    <location>
        <begin position="90"/>
        <end position="108"/>
    </location>
</feature>
<accession>A0A1X7VCM7</accession>
<feature type="transmembrane region" description="Helical" evidence="8">
    <location>
        <begin position="120"/>
        <end position="140"/>
    </location>
</feature>
<dbReference type="PANTHER" id="PTHR48021:SF1">
    <property type="entry name" value="GH07001P-RELATED"/>
    <property type="match status" value="1"/>
</dbReference>
<organism evidence="10">
    <name type="scientific">Amphimedon queenslandica</name>
    <name type="common">Sponge</name>
    <dbReference type="NCBI Taxonomy" id="400682"/>
    <lineage>
        <taxon>Eukaryota</taxon>
        <taxon>Metazoa</taxon>
        <taxon>Porifera</taxon>
        <taxon>Demospongiae</taxon>
        <taxon>Heteroscleromorpha</taxon>
        <taxon>Haplosclerida</taxon>
        <taxon>Niphatidae</taxon>
        <taxon>Amphimedon</taxon>
    </lineage>
</organism>
<dbReference type="GO" id="GO:0022857">
    <property type="term" value="F:transmembrane transporter activity"/>
    <property type="evidence" value="ECO:0007669"/>
    <property type="project" value="InterPro"/>
</dbReference>
<dbReference type="InterPro" id="IPR050549">
    <property type="entry name" value="MFS_Trehalose_Transporter"/>
</dbReference>
<reference evidence="11" key="1">
    <citation type="journal article" date="2010" name="Nature">
        <title>The Amphimedon queenslandica genome and the evolution of animal complexity.</title>
        <authorList>
            <person name="Srivastava M."/>
            <person name="Simakov O."/>
            <person name="Chapman J."/>
            <person name="Fahey B."/>
            <person name="Gauthier M.E."/>
            <person name="Mitros T."/>
            <person name="Richards G.S."/>
            <person name="Conaco C."/>
            <person name="Dacre M."/>
            <person name="Hellsten U."/>
            <person name="Larroux C."/>
            <person name="Putnam N.H."/>
            <person name="Stanke M."/>
            <person name="Adamska M."/>
            <person name="Darling A."/>
            <person name="Degnan S.M."/>
            <person name="Oakley T.H."/>
            <person name="Plachetzki D.C."/>
            <person name="Zhai Y."/>
            <person name="Adamski M."/>
            <person name="Calcino A."/>
            <person name="Cummins S.F."/>
            <person name="Goodstein D.M."/>
            <person name="Harris C."/>
            <person name="Jackson D.J."/>
            <person name="Leys S.P."/>
            <person name="Shu S."/>
            <person name="Woodcroft B.J."/>
            <person name="Vervoort M."/>
            <person name="Kosik K.S."/>
            <person name="Manning G."/>
            <person name="Degnan B.M."/>
            <person name="Rokhsar D.S."/>
        </authorList>
    </citation>
    <scope>NUCLEOTIDE SEQUENCE [LARGE SCALE GENOMIC DNA]</scope>
</reference>
<dbReference type="PANTHER" id="PTHR48021">
    <property type="match status" value="1"/>
</dbReference>
<feature type="transmembrane region" description="Helical" evidence="8">
    <location>
        <begin position="184"/>
        <end position="208"/>
    </location>
</feature>
<feature type="transmembrane region" description="Helical" evidence="8">
    <location>
        <begin position="152"/>
        <end position="172"/>
    </location>
</feature>
<dbReference type="InterPro" id="IPR005829">
    <property type="entry name" value="Sugar_transporter_CS"/>
</dbReference>
<evidence type="ECO:0000256" key="4">
    <source>
        <dbReference type="ARBA" id="ARBA00022597"/>
    </source>
</evidence>
<feature type="domain" description="Major facilitator superfamily (MFS) profile" evidence="9">
    <location>
        <begin position="48"/>
        <end position="484"/>
    </location>
</feature>
<keyword evidence="7 8" id="KW-0472">Membrane</keyword>
<sequence>MATTPVAINNEKIPLLSSLSSNGNVPAWKAIQKEICSKQQRIWAVTLFSVMAASTSLLAGYTLAYPSWAILDLRGLGDARSFKHNKLMEGLFGAMSPIGAVFGGLIAGWSADCIGRKPSLLLTAVPSTIGWSAIGATYFIENKLAFDAVILIGRFLTGFGIGWSMFCAPVYIAEVSSPALRGLFSSLPLFVMNIGILLVYSLGMVSFIKFYHTAFIAAIISVIIFLATIIMPESPRFLIMKKNTAKAMRVIKQLRGPRGNVNEEFEEISYAVAMQSDLSFCQVIKKFKQRQVWLPFVLLMFIMFFRQFSGINALIFYADPILKKAGLKHVKFIALMTVGVAEVVLTFVSILVVDLFGRKILLVVSALIMSISSGGLGVSSYFDNDCMPCPSMNYLMIASLALFIIGVSIGFDSIPYILIPELIPLDVRGALGGILSAFHWLCAVFVAGLYLLCAGFDGAITWWTFAFFNLASFAFVAAFLPETKGKKLESVGRELSPQRYRLCS</sequence>
<feature type="transmembrane region" description="Helical" evidence="8">
    <location>
        <begin position="292"/>
        <end position="318"/>
    </location>
</feature>
<dbReference type="OMA" id="TIVTWWL"/>
<dbReference type="EnsemblMetazoa" id="Aqu2.1.37781_001">
    <property type="protein sequence ID" value="Aqu2.1.37781_001"/>
    <property type="gene ID" value="Aqu2.1.37781"/>
</dbReference>
<feature type="transmembrane region" description="Helical" evidence="8">
    <location>
        <begin position="458"/>
        <end position="480"/>
    </location>
</feature>
<dbReference type="Proteomes" id="UP000007879">
    <property type="component" value="Unassembled WGS sequence"/>
</dbReference>
<evidence type="ECO:0000313" key="11">
    <source>
        <dbReference type="Proteomes" id="UP000007879"/>
    </source>
</evidence>
<evidence type="ECO:0000256" key="2">
    <source>
        <dbReference type="ARBA" id="ARBA00022448"/>
    </source>
</evidence>
<feature type="transmembrane region" description="Helical" evidence="8">
    <location>
        <begin position="214"/>
        <end position="232"/>
    </location>
</feature>
<dbReference type="InParanoid" id="A0A1X7VCM7"/>
<dbReference type="eggNOG" id="KOG0254">
    <property type="taxonomic scope" value="Eukaryota"/>
</dbReference>
<evidence type="ECO:0000256" key="8">
    <source>
        <dbReference type="SAM" id="Phobius"/>
    </source>
</evidence>
<keyword evidence="3" id="KW-1003">Cell membrane</keyword>
<dbReference type="Gene3D" id="1.20.1250.20">
    <property type="entry name" value="MFS general substrate transporter like domains"/>
    <property type="match status" value="1"/>
</dbReference>
<keyword evidence="2" id="KW-0813">Transport</keyword>
<feature type="transmembrane region" description="Helical" evidence="8">
    <location>
        <begin position="394"/>
        <end position="418"/>
    </location>
</feature>